<comment type="similarity">
    <text evidence="1">Belongs to the enoyl-CoA hydratase/isomerase family.</text>
</comment>
<evidence type="ECO:0000256" key="1">
    <source>
        <dbReference type="ARBA" id="ARBA00005254"/>
    </source>
</evidence>
<proteinExistence type="inferred from homology"/>
<dbReference type="GO" id="GO:0003824">
    <property type="term" value="F:catalytic activity"/>
    <property type="evidence" value="ECO:0007669"/>
    <property type="project" value="UniProtKB-ARBA"/>
</dbReference>
<dbReference type="Gene3D" id="3.90.226.10">
    <property type="entry name" value="2-enoyl-CoA Hydratase, Chain A, domain 1"/>
    <property type="match status" value="1"/>
</dbReference>
<sequence length="283" mass="31469">MGPKLVDYLLYEVEEDTGILWIKFNRPERMNALIGTAEENGTVAKVGEYMRAGDDDPNVRVMVLTGVGRGFCSGADMKRDTPDDMKGENFVGNRNVLDGPDAAREHFIHGFTKLHRDISQVRKPTIAMINGPAVGSGMDMALHCDIRIGCENTRFIGYQQLGQIMENGGSYYFPKMVGLGRALEFAYVGHLDAQRAYEWGLLNHLVESEKLEEFTRDLCARMVRTPPLVQWISKRIMRAAADSSLETTMILTSNAGGILSGSADAEEARRAFLEKRPATFQGR</sequence>
<comment type="caution">
    <text evidence="2">The sequence shown here is derived from an EMBL/GenBank/DDBJ whole genome shotgun (WGS) entry which is preliminary data.</text>
</comment>
<evidence type="ECO:0000313" key="3">
    <source>
        <dbReference type="Proteomes" id="UP000019141"/>
    </source>
</evidence>
<dbReference type="EMBL" id="AZHW01000622">
    <property type="protein sequence ID" value="ETW97774.1"/>
    <property type="molecule type" value="Genomic_DNA"/>
</dbReference>
<organism evidence="2 3">
    <name type="scientific">Entotheonella factor</name>
    <dbReference type="NCBI Taxonomy" id="1429438"/>
    <lineage>
        <taxon>Bacteria</taxon>
        <taxon>Pseudomonadati</taxon>
        <taxon>Nitrospinota/Tectimicrobiota group</taxon>
        <taxon>Candidatus Tectimicrobiota</taxon>
        <taxon>Candidatus Entotheonellia</taxon>
        <taxon>Candidatus Entotheonellales</taxon>
        <taxon>Candidatus Entotheonellaceae</taxon>
        <taxon>Candidatus Entotheonella</taxon>
    </lineage>
</organism>
<gene>
    <name evidence="2" type="ORF">ETSY1_21395</name>
</gene>
<keyword evidence="3" id="KW-1185">Reference proteome</keyword>
<evidence type="ECO:0000313" key="2">
    <source>
        <dbReference type="EMBL" id="ETW97774.1"/>
    </source>
</evidence>
<name>W4LIQ7_ENTF1</name>
<dbReference type="PATRIC" id="fig|1429438.4.peg.4141"/>
<dbReference type="CDD" id="cd06558">
    <property type="entry name" value="crotonase-like"/>
    <property type="match status" value="1"/>
</dbReference>
<dbReference type="Proteomes" id="UP000019141">
    <property type="component" value="Unassembled WGS sequence"/>
</dbReference>
<dbReference type="HOGENOM" id="CLU_009834_7_3_7"/>
<dbReference type="SUPFAM" id="SSF52096">
    <property type="entry name" value="ClpP/crotonase"/>
    <property type="match status" value="1"/>
</dbReference>
<reference evidence="2 3" key="1">
    <citation type="journal article" date="2014" name="Nature">
        <title>An environmental bacterial taxon with a large and distinct metabolic repertoire.</title>
        <authorList>
            <person name="Wilson M.C."/>
            <person name="Mori T."/>
            <person name="Ruckert C."/>
            <person name="Uria A.R."/>
            <person name="Helf M.J."/>
            <person name="Takada K."/>
            <person name="Gernert C."/>
            <person name="Steffens U.A."/>
            <person name="Heycke N."/>
            <person name="Schmitt S."/>
            <person name="Rinke C."/>
            <person name="Helfrich E.J."/>
            <person name="Brachmann A.O."/>
            <person name="Gurgui C."/>
            <person name="Wakimoto T."/>
            <person name="Kracht M."/>
            <person name="Crusemann M."/>
            <person name="Hentschel U."/>
            <person name="Abe I."/>
            <person name="Matsunaga S."/>
            <person name="Kalinowski J."/>
            <person name="Takeyama H."/>
            <person name="Piel J."/>
        </authorList>
    </citation>
    <scope>NUCLEOTIDE SEQUENCE [LARGE SCALE GENOMIC DNA]</scope>
    <source>
        <strain evidence="3">TSY1</strain>
    </source>
</reference>
<evidence type="ECO:0008006" key="4">
    <source>
        <dbReference type="Google" id="ProtNLM"/>
    </source>
</evidence>
<dbReference type="PANTHER" id="PTHR43802:SF1">
    <property type="entry name" value="IP11341P-RELATED"/>
    <property type="match status" value="1"/>
</dbReference>
<accession>W4LIQ7</accession>
<dbReference type="Pfam" id="PF00378">
    <property type="entry name" value="ECH_1"/>
    <property type="match status" value="1"/>
</dbReference>
<dbReference type="AlphaFoldDB" id="W4LIQ7"/>
<protein>
    <recommendedName>
        <fullName evidence="4">Enoyl-CoA hydratase</fullName>
    </recommendedName>
</protein>
<dbReference type="InterPro" id="IPR001753">
    <property type="entry name" value="Enoyl-CoA_hydra/iso"/>
</dbReference>
<dbReference type="PANTHER" id="PTHR43802">
    <property type="entry name" value="ENOYL-COA HYDRATASE"/>
    <property type="match status" value="1"/>
</dbReference>
<dbReference type="InterPro" id="IPR029045">
    <property type="entry name" value="ClpP/crotonase-like_dom_sf"/>
</dbReference>